<accession>A0A178MDT5</accession>
<feature type="active site" evidence="9">
    <location>
        <position position="135"/>
    </location>
</feature>
<evidence type="ECO:0000256" key="5">
    <source>
        <dbReference type="ARBA" id="ARBA00022750"/>
    </source>
</evidence>
<evidence type="ECO:0000256" key="7">
    <source>
        <dbReference type="ARBA" id="ARBA00022989"/>
    </source>
</evidence>
<feature type="active site" evidence="9">
    <location>
        <position position="121"/>
    </location>
</feature>
<keyword evidence="7 9" id="KW-1133">Transmembrane helix</keyword>
<keyword evidence="3 9" id="KW-0645">Protease</keyword>
<dbReference type="Proteomes" id="UP000078287">
    <property type="component" value="Unassembled WGS sequence"/>
</dbReference>
<proteinExistence type="inferred from homology"/>
<feature type="compositionally biased region" description="Basic and acidic residues" evidence="12">
    <location>
        <begin position="185"/>
        <end position="194"/>
    </location>
</feature>
<comment type="subcellular location">
    <subcellularLocation>
        <location evidence="9">Cell membrane</location>
        <topology evidence="9">Multi-pass membrane protein</topology>
    </subcellularLocation>
</comment>
<evidence type="ECO:0000256" key="8">
    <source>
        <dbReference type="ARBA" id="ARBA00023136"/>
    </source>
</evidence>
<dbReference type="STRING" id="1707952.A6A03_01850"/>
<evidence type="ECO:0000256" key="2">
    <source>
        <dbReference type="ARBA" id="ARBA00022475"/>
    </source>
</evidence>
<evidence type="ECO:0000256" key="12">
    <source>
        <dbReference type="SAM" id="MobiDB-lite"/>
    </source>
</evidence>
<dbReference type="AlphaFoldDB" id="A0A178MDT5"/>
<dbReference type="GO" id="GO:0006508">
    <property type="term" value="P:proteolysis"/>
    <property type="evidence" value="ECO:0007669"/>
    <property type="project" value="UniProtKB-KW"/>
</dbReference>
<protein>
    <recommendedName>
        <fullName evidence="9">Lipoprotein signal peptidase</fullName>
        <ecNumber evidence="9">3.4.23.36</ecNumber>
    </recommendedName>
    <alternativeName>
        <fullName evidence="9">Prolipoprotein signal peptidase</fullName>
    </alternativeName>
    <alternativeName>
        <fullName evidence="9">Signal peptidase II</fullName>
        <shortName evidence="9">SPase II</shortName>
    </alternativeName>
</protein>
<keyword evidence="2 9" id="KW-1003">Cell membrane</keyword>
<comment type="catalytic activity">
    <reaction evidence="9 10">
        <text>Release of signal peptides from bacterial membrane prolipoproteins. Hydrolyzes -Xaa-Yaa-Zaa-|-(S,diacylglyceryl)Cys-, in which Xaa is hydrophobic (preferably Leu), and Yaa (Ala or Ser) and Zaa (Gly or Ala) have small, neutral side chains.</text>
        <dbReference type="EC" id="3.4.23.36"/>
    </reaction>
</comment>
<evidence type="ECO:0000256" key="1">
    <source>
        <dbReference type="ARBA" id="ARBA00006139"/>
    </source>
</evidence>
<keyword evidence="4 9" id="KW-0812">Transmembrane</keyword>
<keyword evidence="6 9" id="KW-0378">Hydrolase</keyword>
<dbReference type="PRINTS" id="PR00781">
    <property type="entry name" value="LIPOSIGPTASE"/>
</dbReference>
<dbReference type="InterPro" id="IPR001872">
    <property type="entry name" value="Peptidase_A8"/>
</dbReference>
<evidence type="ECO:0000256" key="11">
    <source>
        <dbReference type="RuleBase" id="RU004181"/>
    </source>
</evidence>
<dbReference type="OrthoDB" id="9810259at2"/>
<dbReference type="EC" id="3.4.23.36" evidence="9"/>
<keyword evidence="8 9" id="KW-0472">Membrane</keyword>
<feature type="transmembrane region" description="Helical" evidence="9">
    <location>
        <begin position="58"/>
        <end position="82"/>
    </location>
</feature>
<evidence type="ECO:0000256" key="4">
    <source>
        <dbReference type="ARBA" id="ARBA00022692"/>
    </source>
</evidence>
<dbReference type="NCBIfam" id="NF011370">
    <property type="entry name" value="PRK14789.1"/>
    <property type="match status" value="1"/>
</dbReference>
<feature type="transmembrane region" description="Helical" evidence="9">
    <location>
        <begin position="94"/>
        <end position="111"/>
    </location>
</feature>
<comment type="similarity">
    <text evidence="1 9 11">Belongs to the peptidase A8 family.</text>
</comment>
<dbReference type="GO" id="GO:0004190">
    <property type="term" value="F:aspartic-type endopeptidase activity"/>
    <property type="evidence" value="ECO:0007669"/>
    <property type="project" value="UniProtKB-UniRule"/>
</dbReference>
<dbReference type="PANTHER" id="PTHR33695:SF1">
    <property type="entry name" value="LIPOPROTEIN SIGNAL PEPTIDASE"/>
    <property type="match status" value="1"/>
</dbReference>
<evidence type="ECO:0000256" key="3">
    <source>
        <dbReference type="ARBA" id="ARBA00022670"/>
    </source>
</evidence>
<feature type="transmembrane region" description="Helical" evidence="9">
    <location>
        <begin position="131"/>
        <end position="152"/>
    </location>
</feature>
<gene>
    <name evidence="9" type="primary">lspA</name>
    <name evidence="13" type="ORF">A6A03_01850</name>
</gene>
<reference evidence="13 14" key="1">
    <citation type="submission" date="2016-04" db="EMBL/GenBank/DDBJ databases">
        <title>Chloroflexus islandicus sp. nov., a thermophilic filamentous anoxygenic phototrophic bacterium from geyser Strokkur (Iceland).</title>
        <authorList>
            <person name="Gaisin V.A."/>
            <person name="Kalashnikov A.M."/>
            <person name="Sukhacheva M.V."/>
            <person name="Grouzdev D.S."/>
            <person name="Ivanov T.M."/>
            <person name="Kuznetsov B."/>
            <person name="Gorlenko V.M."/>
        </authorList>
    </citation>
    <scope>NUCLEOTIDE SEQUENCE [LARGE SCALE GENOMIC DNA]</scope>
    <source>
        <strain evidence="14">isl-2</strain>
    </source>
</reference>
<sequence>MMAMRTRWMLLILVAIPIFLLDQLSKVWLSGVLARANRPIPLLFDWVQLAYHENTGVAFGLFPDQGGVLSVGAGLVLILLAYTYQHLLPAESRWVTAAVGLIFGGGISNLFDRIRQGYVVDFIQIGWWPVFNLADSAISLGVAALAFHIIFIGDEPEPAEPEPVDDSLLSELLSRDPETSLPAEPRNRNSESPS</sequence>
<keyword evidence="5 9" id="KW-0064">Aspartyl protease</keyword>
<evidence type="ECO:0000313" key="14">
    <source>
        <dbReference type="Proteomes" id="UP000078287"/>
    </source>
</evidence>
<feature type="region of interest" description="Disordered" evidence="12">
    <location>
        <begin position="174"/>
        <end position="194"/>
    </location>
</feature>
<comment type="caution">
    <text evidence="9">Lacks conserved residue(s) required for the propagation of feature annotation.</text>
</comment>
<organism evidence="13 14">
    <name type="scientific">Chloroflexus islandicus</name>
    <dbReference type="NCBI Taxonomy" id="1707952"/>
    <lineage>
        <taxon>Bacteria</taxon>
        <taxon>Bacillati</taxon>
        <taxon>Chloroflexota</taxon>
        <taxon>Chloroflexia</taxon>
        <taxon>Chloroflexales</taxon>
        <taxon>Chloroflexineae</taxon>
        <taxon>Chloroflexaceae</taxon>
        <taxon>Chloroflexus</taxon>
    </lineage>
</organism>
<dbReference type="GO" id="GO:0005886">
    <property type="term" value="C:plasma membrane"/>
    <property type="evidence" value="ECO:0007669"/>
    <property type="project" value="UniProtKB-SubCell"/>
</dbReference>
<evidence type="ECO:0000256" key="6">
    <source>
        <dbReference type="ARBA" id="ARBA00022801"/>
    </source>
</evidence>
<name>A0A178MDT5_9CHLR</name>
<dbReference type="PANTHER" id="PTHR33695">
    <property type="entry name" value="LIPOPROTEIN SIGNAL PEPTIDASE"/>
    <property type="match status" value="1"/>
</dbReference>
<dbReference type="Pfam" id="PF01252">
    <property type="entry name" value="Peptidase_A8"/>
    <property type="match status" value="1"/>
</dbReference>
<comment type="caution">
    <text evidence="13">The sequence shown here is derived from an EMBL/GenBank/DDBJ whole genome shotgun (WGS) entry which is preliminary data.</text>
</comment>
<comment type="function">
    <text evidence="9 10">This protein specifically catalyzes the removal of signal peptides from prolipoproteins.</text>
</comment>
<dbReference type="PROSITE" id="PS00855">
    <property type="entry name" value="SPASE_II"/>
    <property type="match status" value="1"/>
</dbReference>
<comment type="pathway">
    <text evidence="9">Protein modification; lipoprotein biosynthesis (signal peptide cleavage).</text>
</comment>
<dbReference type="EMBL" id="LWQS01000049">
    <property type="protein sequence ID" value="OAN46024.1"/>
    <property type="molecule type" value="Genomic_DNA"/>
</dbReference>
<dbReference type="UniPathway" id="UPA00665"/>
<evidence type="ECO:0000313" key="13">
    <source>
        <dbReference type="EMBL" id="OAN46024.1"/>
    </source>
</evidence>
<keyword evidence="14" id="KW-1185">Reference proteome</keyword>
<evidence type="ECO:0000256" key="10">
    <source>
        <dbReference type="RuleBase" id="RU000594"/>
    </source>
</evidence>
<dbReference type="NCBIfam" id="TIGR00077">
    <property type="entry name" value="lspA"/>
    <property type="match status" value="1"/>
</dbReference>
<dbReference type="HAMAP" id="MF_00161">
    <property type="entry name" value="LspA"/>
    <property type="match status" value="1"/>
</dbReference>
<evidence type="ECO:0000256" key="9">
    <source>
        <dbReference type="HAMAP-Rule" id="MF_00161"/>
    </source>
</evidence>